<feature type="compositionally biased region" description="Low complexity" evidence="2">
    <location>
        <begin position="2122"/>
        <end position="2131"/>
    </location>
</feature>
<feature type="region of interest" description="Disordered" evidence="2">
    <location>
        <begin position="671"/>
        <end position="702"/>
    </location>
</feature>
<feature type="compositionally biased region" description="Basic and acidic residues" evidence="2">
    <location>
        <begin position="430"/>
        <end position="442"/>
    </location>
</feature>
<feature type="compositionally biased region" description="Polar residues" evidence="2">
    <location>
        <begin position="2099"/>
        <end position="2108"/>
    </location>
</feature>
<feature type="region of interest" description="Disordered" evidence="2">
    <location>
        <begin position="767"/>
        <end position="795"/>
    </location>
</feature>
<evidence type="ECO:0000256" key="2">
    <source>
        <dbReference type="SAM" id="MobiDB-lite"/>
    </source>
</evidence>
<feature type="compositionally biased region" description="Polar residues" evidence="2">
    <location>
        <begin position="957"/>
        <end position="968"/>
    </location>
</feature>
<organism evidence="4 6">
    <name type="scientific">Cephus cinctus</name>
    <name type="common">Wheat stem sawfly</name>
    <dbReference type="NCBI Taxonomy" id="211228"/>
    <lineage>
        <taxon>Eukaryota</taxon>
        <taxon>Metazoa</taxon>
        <taxon>Ecdysozoa</taxon>
        <taxon>Arthropoda</taxon>
        <taxon>Hexapoda</taxon>
        <taxon>Insecta</taxon>
        <taxon>Pterygota</taxon>
        <taxon>Neoptera</taxon>
        <taxon>Endopterygota</taxon>
        <taxon>Hymenoptera</taxon>
        <taxon>Cephoidea</taxon>
        <taxon>Cephidae</taxon>
        <taxon>Cephus</taxon>
    </lineage>
</organism>
<dbReference type="Gene3D" id="1.20.5.190">
    <property type="match status" value="1"/>
</dbReference>
<feature type="region of interest" description="Disordered" evidence="2">
    <location>
        <begin position="351"/>
        <end position="569"/>
    </location>
</feature>
<feature type="region of interest" description="Disordered" evidence="2">
    <location>
        <begin position="1591"/>
        <end position="1666"/>
    </location>
</feature>
<dbReference type="SMART" id="SM00015">
    <property type="entry name" value="IQ"/>
    <property type="match status" value="2"/>
</dbReference>
<feature type="compositionally biased region" description="Basic and acidic residues" evidence="2">
    <location>
        <begin position="1107"/>
        <end position="1120"/>
    </location>
</feature>
<evidence type="ECO:0000313" key="5">
    <source>
        <dbReference type="RefSeq" id="XP_015587528.1"/>
    </source>
</evidence>
<feature type="compositionally biased region" description="Basic and acidic residues" evidence="2">
    <location>
        <begin position="373"/>
        <end position="385"/>
    </location>
</feature>
<feature type="compositionally biased region" description="Basic and acidic residues" evidence="2">
    <location>
        <begin position="1782"/>
        <end position="1791"/>
    </location>
</feature>
<evidence type="ECO:0000259" key="3">
    <source>
        <dbReference type="SMART" id="SM00394"/>
    </source>
</evidence>
<dbReference type="GeneID" id="107264124"/>
<dbReference type="CDD" id="cd12100">
    <property type="entry name" value="DD_CABYR_SP17"/>
    <property type="match status" value="1"/>
</dbReference>
<feature type="compositionally biased region" description="Polar residues" evidence="2">
    <location>
        <begin position="1121"/>
        <end position="1133"/>
    </location>
</feature>
<feature type="compositionally biased region" description="Basic and acidic residues" evidence="2">
    <location>
        <begin position="943"/>
        <end position="956"/>
    </location>
</feature>
<feature type="compositionally biased region" description="Basic and acidic residues" evidence="2">
    <location>
        <begin position="2074"/>
        <end position="2086"/>
    </location>
</feature>
<evidence type="ECO:0000313" key="7">
    <source>
        <dbReference type="RefSeq" id="XP_015587547.1"/>
    </source>
</evidence>
<feature type="compositionally biased region" description="Basic and acidic residues" evidence="2">
    <location>
        <begin position="1591"/>
        <end position="1602"/>
    </location>
</feature>
<evidence type="ECO:0000313" key="8">
    <source>
        <dbReference type="RefSeq" id="XP_015587556.1"/>
    </source>
</evidence>
<gene>
    <name evidence="5 6 7 8" type="primary">LOC107264124</name>
</gene>
<dbReference type="InterPro" id="IPR000048">
    <property type="entry name" value="IQ_motif_EF-hand-BS"/>
</dbReference>
<dbReference type="SMART" id="SM00394">
    <property type="entry name" value="RIIa"/>
    <property type="match status" value="1"/>
</dbReference>
<dbReference type="Gene3D" id="1.20.890.10">
    <property type="entry name" value="cAMP-dependent protein kinase regulatory subunit, dimerization-anchoring domain"/>
    <property type="match status" value="1"/>
</dbReference>
<feature type="compositionally biased region" description="Basic and acidic residues" evidence="2">
    <location>
        <begin position="1309"/>
        <end position="1345"/>
    </location>
</feature>
<feature type="compositionally biased region" description="Basic and acidic residues" evidence="2">
    <location>
        <begin position="1882"/>
        <end position="1901"/>
    </location>
</feature>
<dbReference type="CDD" id="cd23767">
    <property type="entry name" value="IQCD"/>
    <property type="match status" value="2"/>
</dbReference>
<feature type="compositionally biased region" description="Polar residues" evidence="2">
    <location>
        <begin position="551"/>
        <end position="564"/>
    </location>
</feature>
<feature type="compositionally biased region" description="Polar residues" evidence="2">
    <location>
        <begin position="783"/>
        <end position="795"/>
    </location>
</feature>
<dbReference type="RefSeq" id="XP_015587547.1">
    <property type="nucleotide sequence ID" value="XM_015732061.2"/>
</dbReference>
<feature type="coiled-coil region" evidence="1">
    <location>
        <begin position="708"/>
        <end position="759"/>
    </location>
</feature>
<feature type="compositionally biased region" description="Basic and acidic residues" evidence="2">
    <location>
        <begin position="1381"/>
        <end position="1390"/>
    </location>
</feature>
<dbReference type="RefSeq" id="XP_015587537.1">
    <property type="nucleotide sequence ID" value="XM_015732051.2"/>
</dbReference>
<feature type="compositionally biased region" description="Low complexity" evidence="2">
    <location>
        <begin position="505"/>
        <end position="519"/>
    </location>
</feature>
<feature type="compositionally biased region" description="Polar residues" evidence="2">
    <location>
        <begin position="1638"/>
        <end position="1666"/>
    </location>
</feature>
<feature type="compositionally biased region" description="Polar residues" evidence="2">
    <location>
        <begin position="1180"/>
        <end position="1191"/>
    </location>
</feature>
<feature type="region of interest" description="Disordered" evidence="2">
    <location>
        <begin position="1979"/>
        <end position="2141"/>
    </location>
</feature>
<dbReference type="InterPro" id="IPR003117">
    <property type="entry name" value="cAMP_dep_PK_reg_su_I/II_a/b"/>
</dbReference>
<keyword evidence="1" id="KW-0175">Coiled coil</keyword>
<feature type="compositionally biased region" description="Basic and acidic residues" evidence="2">
    <location>
        <begin position="1139"/>
        <end position="1155"/>
    </location>
</feature>
<feature type="coiled-coil region" evidence="1">
    <location>
        <begin position="1018"/>
        <end position="1045"/>
    </location>
</feature>
<feature type="region of interest" description="Disordered" evidence="2">
    <location>
        <begin position="1782"/>
        <end position="1835"/>
    </location>
</feature>
<sequence length="2141" mass="236786">MATRPEDLKSGGLIMAPRVPHGLAAAVEGLTREVIRHRPDDIYVFAADHFEKLLELRDQYGNCADLPGRSNNTQTLREMNKAVKQREKGSRIERTKRELAAQSGWSLTETAKVLEKHRSIFGDSGRKISTEEIRALAMEKENKINKLSKETREVVRIRSKEELRKFEPGKHGRSSERYIRKSTSNVDLGKWEKSQKAESRGTPKIISQIPTLPGSTKMLAKDIKSELRKNRISSRERRSIGDKINDKGSESGKDHFVKSSRRSQESVGKDSEPRRRKKTEVTDNQKQKTDSYRSSRAMSMDRVKDFVVKRLSDTKSLEEIQSPGYVEKVQEVIDETAPLIREKVEELKLVAVGSKRSHHGYESVDESTSTSERSNKSNQTDDVRTRSAMSKSRKSRRSESLAKTSGTDARTNNDSLDGIETLASEPATPKTKEDGLETRLTETRNLLEGLSSAFSQAGERERVRRSRSAKGTRKNGSVSGESDVSEYLDVPKSPGGSTNLSLPAVRSASSRNASRSVSRSDSDNLVLPPISPEAPKSAKPREDLVLPILSPSGTAPSTTESKALSTPDVIDLVKTSREPETPELDENLLEDTPEVELNLPETEEVFKDSLNVTPEDAAEVPQRPDSLENDVNVDVNADVNVDVDMEIKKGTSDELKKKLIEIESVERNIENVLTSENANTSRPDEPGESPKMQVPPEENEKINEIFNIEDKLKEVEDSEKRISNILNSELPKDEDNINIRDKLREVEDTEKRIEDILAKEATKSTIIGNEEKNEGDKLEKEMQNNSAASRETTSAGEEILKIVLRTTAEAELDEELQNTSEIPAEVKSKPKDDVEIINCPKNQAEKQMEICKMAEEPVKNNTQSVEKLQNPKKYDETNMAEDDKRKEKKDDKTNLATAEAIPYSYILTEGSPCDIPDSVTTVIIPERPLQSSESETMEILLENGHEFDSSESKGQNEDTSALKTNELSSESKEDEMMKLKDIMDNFGEIVEPEVIECSTVDIDFIRGIKANHEIMISHQDLGEIKEEADKEVEEAEKTVDDVNVDKHGNTLKLENIQEKDEFDEVTGSREADNDLIAGDYENVENRVKGQDENLESPAEAVISTDGRNTDSDSTEVKETSITDGPLENTSENTPEIESIEPRSSESTNEVKETTITDRTLNGGSFEPGNNMPIVPELNLDSLQDITVSSFRMTDDESAKEASDTSRQESESTTSFVEPLTSDETKPDMGAEEIIEQKIVKTQVEIKEEPCEKVQIYTTGKEEQEVEEGTGNGLVDIEDKVSLEATTVTDALSEGIEVELLKNAENASSELERDTEDKNEDHHEAVGREYHSDTNTDDKIQKKTEVASEDIENLAEPNKNLEEDEAVEPDQQEQSLPVESSDDLKKSKDSTVIESEKIKIQEILSEQDEVQTDEANVIKVSSPPEAEVFTNNLDDDATISEKQEYHIYVPEVAGSQESTTTESSTFNSAATKIQAGVRGFLTRRRLQSAQKRSSTLDSVPSIQDSFAVDTAYLSPIEEVGLANAATTIQSNYRGYKARQRLRREDAVQKMTLSMENAFTENGLQHTGEFHDCIPLPVFDDLGLMLKLAAEGSDKGQGDKRVVDGDQVEPEVDGMTENNKDVGADESSASSSKEEGSTSDVTKSSTIAESGSCTEPDQASQVPSESLESFSERQILERAVGQIFMGQSSIPVVHVGMDQVVDFVMIAKDESVLQSRYLNFITSVEDDSAVRADSINGLDLTQSLRSNAGVESLPLDNPSNVSGGSQVWGPLALSDSSRGVIIEELPRSEEGSLEKTPVPYSYPETPETLPDAEAKPETLEEVEDPSLETHQLTHDSPVSFDDEHAFLESSPISLDDPTSPETSRVSSGRRNRSAGTSKMSLVGVREEEAAPGEEKKDSTEKEALPPLANLESELESLDPDHRPGESIDSAHPVDPSSMVPDASLATISFSMNVDDMLGFGEENEQIQSKRQSILEVTVTPRDLLKSSRSQESQLSGDRVESPVTMMQIVPKSVEEKSDKSEVEGNSSNEDQVKAEEAKIDNDASASIAEAKPDVLQSDAKNDQGQPEDCQTGQSKDSSEDTNEGKNLKENQITETKEQASPKENISNSPIESTEDTDESEKSPKTSSTEKNNTYSIHNEEKQE</sequence>
<feature type="compositionally biased region" description="Basic and acidic residues" evidence="2">
    <location>
        <begin position="872"/>
        <end position="893"/>
    </location>
</feature>
<feature type="compositionally biased region" description="Polar residues" evidence="2">
    <location>
        <begin position="671"/>
        <end position="681"/>
    </location>
</feature>
<feature type="region of interest" description="Disordered" evidence="2">
    <location>
        <begin position="189"/>
        <end position="301"/>
    </location>
</feature>
<feature type="compositionally biased region" description="Basic residues" evidence="2">
    <location>
        <begin position="463"/>
        <end position="473"/>
    </location>
</feature>
<feature type="domain" description="RIIa" evidence="3">
    <location>
        <begin position="21"/>
        <end position="58"/>
    </location>
</feature>
<dbReference type="Pfam" id="PF00612">
    <property type="entry name" value="IQ"/>
    <property type="match status" value="2"/>
</dbReference>
<feature type="region of interest" description="Disordered" evidence="2">
    <location>
        <begin position="856"/>
        <end position="893"/>
    </location>
</feature>
<protein>
    <submittedName>
        <fullName evidence="5 6">Titin</fullName>
    </submittedName>
</protein>
<feature type="compositionally biased region" description="Basic and acidic residues" evidence="2">
    <location>
        <begin position="1192"/>
        <end position="1209"/>
    </location>
</feature>
<feature type="region of interest" description="Disordered" evidence="2">
    <location>
        <begin position="1057"/>
        <end position="1230"/>
    </location>
</feature>
<evidence type="ECO:0000313" key="6">
    <source>
        <dbReference type="RefSeq" id="XP_015587537.1"/>
    </source>
</evidence>
<evidence type="ECO:0000256" key="1">
    <source>
        <dbReference type="SAM" id="Coils"/>
    </source>
</evidence>
<reference evidence="5 6" key="1">
    <citation type="submission" date="2025-04" db="UniProtKB">
        <authorList>
            <consortium name="RefSeq"/>
        </authorList>
    </citation>
    <scope>IDENTIFICATION</scope>
</reference>
<feature type="compositionally biased region" description="Polar residues" evidence="2">
    <location>
        <begin position="1984"/>
        <end position="1993"/>
    </location>
</feature>
<dbReference type="PROSITE" id="PS50096">
    <property type="entry name" value="IQ"/>
    <property type="match status" value="2"/>
</dbReference>
<proteinExistence type="predicted"/>
<feature type="compositionally biased region" description="Basic and acidic residues" evidence="2">
    <location>
        <begin position="2028"/>
        <end position="2039"/>
    </location>
</feature>
<dbReference type="SUPFAM" id="SSF47391">
    <property type="entry name" value="Dimerization-anchoring domain of cAMP-dependent PK regulatory subunit"/>
    <property type="match status" value="1"/>
</dbReference>
<dbReference type="Proteomes" id="UP000694920">
    <property type="component" value="Unplaced"/>
</dbReference>
<feature type="region of interest" description="Disordered" evidence="2">
    <location>
        <begin position="942"/>
        <end position="974"/>
    </location>
</feature>
<dbReference type="KEGG" id="ccin:107264124"/>
<dbReference type="InterPro" id="IPR047579">
    <property type="entry name" value="DD_CABYR_SP17"/>
</dbReference>
<feature type="compositionally biased region" description="Acidic residues" evidence="2">
    <location>
        <begin position="1361"/>
        <end position="1370"/>
    </location>
</feature>
<dbReference type="Pfam" id="PF02197">
    <property type="entry name" value="RIIa"/>
    <property type="match status" value="1"/>
</dbReference>
<accession>A0AAJ7BJH2</accession>
<name>A0AAJ7BJH2_CEPCN</name>
<feature type="compositionally biased region" description="Basic and acidic residues" evidence="2">
    <location>
        <begin position="2010"/>
        <end position="2020"/>
    </location>
</feature>
<feature type="compositionally biased region" description="Polar residues" evidence="2">
    <location>
        <begin position="401"/>
        <end position="415"/>
    </location>
</feature>
<feature type="compositionally biased region" description="Polar residues" evidence="2">
    <location>
        <begin position="2060"/>
        <end position="2073"/>
    </location>
</feature>
<dbReference type="RefSeq" id="XP_015587556.1">
    <property type="nucleotide sequence ID" value="XM_015732070.2"/>
</dbReference>
<feature type="compositionally biased region" description="Basic and acidic residues" evidence="2">
    <location>
        <begin position="189"/>
        <end position="201"/>
    </location>
</feature>
<feature type="compositionally biased region" description="Basic and acidic residues" evidence="2">
    <location>
        <begin position="219"/>
        <end position="301"/>
    </location>
</feature>
<feature type="region of interest" description="Disordered" evidence="2">
    <location>
        <begin position="1296"/>
        <end position="1390"/>
    </location>
</feature>
<dbReference type="RefSeq" id="XP_015587528.1">
    <property type="nucleotide sequence ID" value="XM_015732042.2"/>
</dbReference>
<feature type="compositionally biased region" description="Basic and acidic residues" evidence="2">
    <location>
        <begin position="769"/>
        <end position="782"/>
    </location>
</feature>
<evidence type="ECO:0000313" key="4">
    <source>
        <dbReference type="Proteomes" id="UP000694920"/>
    </source>
</evidence>
<feature type="region of interest" description="Disordered" evidence="2">
    <location>
        <begin position="1847"/>
        <end position="1938"/>
    </location>
</feature>
<keyword evidence="4" id="KW-1185">Reference proteome</keyword>